<keyword evidence="13" id="KW-1185">Reference proteome</keyword>
<dbReference type="RefSeq" id="XP_004334405.1">
    <property type="nucleotide sequence ID" value="XM_004334357.1"/>
</dbReference>
<proteinExistence type="inferred from homology"/>
<dbReference type="AlphaFoldDB" id="L8GHB5"/>
<organism evidence="12 13">
    <name type="scientific">Acanthamoeba castellanii (strain ATCC 30010 / Neff)</name>
    <dbReference type="NCBI Taxonomy" id="1257118"/>
    <lineage>
        <taxon>Eukaryota</taxon>
        <taxon>Amoebozoa</taxon>
        <taxon>Discosea</taxon>
        <taxon>Longamoebia</taxon>
        <taxon>Centramoebida</taxon>
        <taxon>Acanthamoebidae</taxon>
        <taxon>Acanthamoeba</taxon>
    </lineage>
</organism>
<dbReference type="PROSITE" id="PS00039">
    <property type="entry name" value="DEAD_ATP_HELICASE"/>
    <property type="match status" value="1"/>
</dbReference>
<keyword evidence="7" id="KW-0694">RNA-binding</keyword>
<dbReference type="GO" id="GO:0005524">
    <property type="term" value="F:ATP binding"/>
    <property type="evidence" value="ECO:0007669"/>
    <property type="project" value="UniProtKB-KW"/>
</dbReference>
<dbReference type="OMA" id="YSGFHGR"/>
<evidence type="ECO:0000256" key="7">
    <source>
        <dbReference type="ARBA" id="ARBA00022884"/>
    </source>
</evidence>
<dbReference type="InterPro" id="IPR035979">
    <property type="entry name" value="RBD_domain_sf"/>
</dbReference>
<dbReference type="InterPro" id="IPR027417">
    <property type="entry name" value="P-loop_NTPase"/>
</dbReference>
<dbReference type="CDD" id="cd18787">
    <property type="entry name" value="SF2_C_DEAD"/>
    <property type="match status" value="1"/>
</dbReference>
<evidence type="ECO:0000313" key="13">
    <source>
        <dbReference type="Proteomes" id="UP000011083"/>
    </source>
</evidence>
<name>L8GHB5_ACACF</name>
<protein>
    <recommendedName>
        <fullName evidence="2">RNA helicase</fullName>
        <ecNumber evidence="2">3.6.4.13</ecNumber>
    </recommendedName>
</protein>
<evidence type="ECO:0000256" key="9">
    <source>
        <dbReference type="SAM" id="MobiDB-lite"/>
    </source>
</evidence>
<dbReference type="GO" id="GO:0003723">
    <property type="term" value="F:RNA binding"/>
    <property type="evidence" value="ECO:0007669"/>
    <property type="project" value="UniProtKB-KW"/>
</dbReference>
<dbReference type="InterPro" id="IPR011545">
    <property type="entry name" value="DEAD/DEAH_box_helicase_dom"/>
</dbReference>
<feature type="compositionally biased region" description="Basic and acidic residues" evidence="9">
    <location>
        <begin position="60"/>
        <end position="77"/>
    </location>
</feature>
<dbReference type="PANTHER" id="PTHR47959:SF1">
    <property type="entry name" value="ATP-DEPENDENT RNA HELICASE DBPA"/>
    <property type="match status" value="1"/>
</dbReference>
<dbReference type="Pfam" id="PF00270">
    <property type="entry name" value="DEAD"/>
    <property type="match status" value="1"/>
</dbReference>
<dbReference type="GO" id="GO:0003724">
    <property type="term" value="F:RNA helicase activity"/>
    <property type="evidence" value="ECO:0007669"/>
    <property type="project" value="UniProtKB-EC"/>
</dbReference>
<dbReference type="SUPFAM" id="SSF52540">
    <property type="entry name" value="P-loop containing nucleoside triphosphate hydrolases"/>
    <property type="match status" value="1"/>
</dbReference>
<keyword evidence="3 8" id="KW-0547">Nucleotide-binding</keyword>
<dbReference type="GO" id="GO:0005829">
    <property type="term" value="C:cytosol"/>
    <property type="evidence" value="ECO:0007669"/>
    <property type="project" value="TreeGrafter"/>
</dbReference>
<dbReference type="SUPFAM" id="SSF54928">
    <property type="entry name" value="RNA-binding domain, RBD"/>
    <property type="match status" value="1"/>
</dbReference>
<dbReference type="InterPro" id="IPR001650">
    <property type="entry name" value="Helicase_C-like"/>
</dbReference>
<dbReference type="InterPro" id="IPR059027">
    <property type="entry name" value="DD_DDX21-DDX50"/>
</dbReference>
<evidence type="ECO:0000313" key="12">
    <source>
        <dbReference type="EMBL" id="ELR12392.1"/>
    </source>
</evidence>
<evidence type="ECO:0000256" key="5">
    <source>
        <dbReference type="ARBA" id="ARBA00022806"/>
    </source>
</evidence>
<feature type="domain" description="Helicase ATP-binding" evidence="10">
    <location>
        <begin position="147"/>
        <end position="326"/>
    </location>
</feature>
<evidence type="ECO:0000259" key="11">
    <source>
        <dbReference type="PROSITE" id="PS51194"/>
    </source>
</evidence>
<dbReference type="KEGG" id="acan:ACA1_374600"/>
<dbReference type="EC" id="3.6.4.13" evidence="2"/>
<dbReference type="Gene3D" id="3.30.70.2280">
    <property type="match status" value="1"/>
</dbReference>
<gene>
    <name evidence="12" type="ORF">ACA1_374600</name>
</gene>
<feature type="compositionally biased region" description="Acidic residues" evidence="9">
    <location>
        <begin position="78"/>
        <end position="96"/>
    </location>
</feature>
<dbReference type="GeneID" id="14912762"/>
<accession>L8GHB5</accession>
<dbReference type="VEuPathDB" id="AmoebaDB:ACA1_374600"/>
<evidence type="ECO:0000259" key="10">
    <source>
        <dbReference type="PROSITE" id="PS51192"/>
    </source>
</evidence>
<evidence type="ECO:0000256" key="1">
    <source>
        <dbReference type="ARBA" id="ARBA00006517"/>
    </source>
</evidence>
<dbReference type="InterPro" id="IPR000629">
    <property type="entry name" value="RNA-helicase_DEAD-box_CS"/>
</dbReference>
<evidence type="ECO:0000256" key="3">
    <source>
        <dbReference type="ARBA" id="ARBA00022741"/>
    </source>
</evidence>
<dbReference type="Proteomes" id="UP000011083">
    <property type="component" value="Unassembled WGS sequence"/>
</dbReference>
<dbReference type="SMART" id="SM00487">
    <property type="entry name" value="DEXDc"/>
    <property type="match status" value="1"/>
</dbReference>
<dbReference type="InterPro" id="IPR014001">
    <property type="entry name" value="Helicase_ATP-bd"/>
</dbReference>
<reference evidence="12 13" key="1">
    <citation type="journal article" date="2013" name="Genome Biol.">
        <title>Genome of Acanthamoeba castellanii highlights extensive lateral gene transfer and early evolution of tyrosine kinase signaling.</title>
        <authorList>
            <person name="Clarke M."/>
            <person name="Lohan A.J."/>
            <person name="Liu B."/>
            <person name="Lagkouvardos I."/>
            <person name="Roy S."/>
            <person name="Zafar N."/>
            <person name="Bertelli C."/>
            <person name="Schilde C."/>
            <person name="Kianianmomeni A."/>
            <person name="Burglin T.R."/>
            <person name="Frech C."/>
            <person name="Turcotte B."/>
            <person name="Kopec K.O."/>
            <person name="Synnott J.M."/>
            <person name="Choo C."/>
            <person name="Paponov I."/>
            <person name="Finkler A."/>
            <person name="Soon Heng Tan C."/>
            <person name="Hutchins A.P."/>
            <person name="Weinmeier T."/>
            <person name="Rattei T."/>
            <person name="Chu J.S."/>
            <person name="Gimenez G."/>
            <person name="Irimia M."/>
            <person name="Rigden D.J."/>
            <person name="Fitzpatrick D.A."/>
            <person name="Lorenzo-Morales J."/>
            <person name="Bateman A."/>
            <person name="Chiu C.H."/>
            <person name="Tang P."/>
            <person name="Hegemann P."/>
            <person name="Fromm H."/>
            <person name="Raoult D."/>
            <person name="Greub G."/>
            <person name="Miranda-Saavedra D."/>
            <person name="Chen N."/>
            <person name="Nash P."/>
            <person name="Ginger M.L."/>
            <person name="Horn M."/>
            <person name="Schaap P."/>
            <person name="Caler L."/>
            <person name="Loftus B."/>
        </authorList>
    </citation>
    <scope>NUCLEOTIDE SEQUENCE [LARGE SCALE GENOMIC DNA]</scope>
    <source>
        <strain evidence="12 13">Neff</strain>
    </source>
</reference>
<evidence type="ECO:0000256" key="6">
    <source>
        <dbReference type="ARBA" id="ARBA00022840"/>
    </source>
</evidence>
<keyword evidence="6 8" id="KW-0067">ATP-binding</keyword>
<dbReference type="InterPro" id="IPR012562">
    <property type="entry name" value="GUCT"/>
</dbReference>
<feature type="region of interest" description="Disordered" evidence="9">
    <location>
        <begin position="1"/>
        <end position="96"/>
    </location>
</feature>
<dbReference type="EMBL" id="KB008119">
    <property type="protein sequence ID" value="ELR12392.1"/>
    <property type="molecule type" value="Genomic_DNA"/>
</dbReference>
<dbReference type="SMART" id="SM00490">
    <property type="entry name" value="HELICc"/>
    <property type="match status" value="1"/>
</dbReference>
<dbReference type="PROSITE" id="PS51192">
    <property type="entry name" value="HELICASE_ATP_BIND_1"/>
    <property type="match status" value="1"/>
</dbReference>
<dbReference type="CDD" id="cd00268">
    <property type="entry name" value="DEADc"/>
    <property type="match status" value="1"/>
</dbReference>
<dbReference type="Pfam" id="PF08152">
    <property type="entry name" value="GUCT"/>
    <property type="match status" value="1"/>
</dbReference>
<feature type="compositionally biased region" description="Basic and acidic residues" evidence="9">
    <location>
        <begin position="1"/>
        <end position="21"/>
    </location>
</feature>
<feature type="domain" description="Helicase C-terminal" evidence="11">
    <location>
        <begin position="360"/>
        <end position="512"/>
    </location>
</feature>
<comment type="similarity">
    <text evidence="1">Belongs to the DEAD box helicase family. DDX21/DDX50 subfamily.</text>
</comment>
<evidence type="ECO:0000256" key="8">
    <source>
        <dbReference type="RuleBase" id="RU000492"/>
    </source>
</evidence>
<dbReference type="InterPro" id="IPR050079">
    <property type="entry name" value="DEAD_box_RNA_helicase"/>
</dbReference>
<dbReference type="STRING" id="1257118.L8GHB5"/>
<dbReference type="InterPro" id="IPR044742">
    <property type="entry name" value="DEAD/DEAH_RhlB"/>
</dbReference>
<dbReference type="Pfam" id="PF00271">
    <property type="entry name" value="Helicase_C"/>
    <property type="match status" value="1"/>
</dbReference>
<keyword evidence="4 8" id="KW-0378">Hydrolase</keyword>
<sequence>MGKDAVKEKVATTKKRTIAEKEENEDVGTVVKKEEPEKKKRKTSKKDDTSTDKKKKSKKSKDEGKAKEDEMEVIQKETEEEGEETKPDEDSEGDYTWDDVAEKEKEKEEPLPEGAKPFSDFRISPTTVKLLQDRGFKCLFAIQAQTYDHIYDGKDIIGRARTGSGKTLSFVLPVVEKIFIDMAGKPRSTYGRPPKVVCLSPTRELARQIAKEFDLVAPSLKAVCVYGGAPYTPQENALKRGVDIVIGTPGRVIDMLDRNCLKLTDVKYVILDEADEMLNIGFADAVDKILASAPKPDERQTLLFSATIPPWVQGIAQKHMRPSNLITVDLVGNSKLKAALTVRHLAICCPPPVRISTMADVVKVYAGTGRTIVFANTKAEVNELAMKSSISNVCQVLHGDIAQKQREITLQGFREGRFSCLVATDVAARGLDIDDVDLVIQTQAPKDKETYIHRSGRTGRAGKSGICVTFFTRRDVRDGNLKWLESAVGAKFELIGTPQQPDLIRVATDAVEEKLEHVHDEMIKAFLPSAEKLIQEKGENEALAAALAVISGYTQPLQKRSLLSSTEGYSTVLLKNSLPIRGVGWVFMIIKKFLGDEIEGQVKDIEFCQDEHCAVAELPQALAVKLVESRGIPNGLEITIPNEIPPLKENQRAGGGGRGGGYGGGYGGGRGGRSGGYGGGRGGGRSYGGGGGYGGGGRSYGGGGRGGGGYGGGRGGGFRGGRR</sequence>
<dbReference type="Pfam" id="PF26142">
    <property type="entry name" value="DD_DDX21-DDX50"/>
    <property type="match status" value="1"/>
</dbReference>
<feature type="region of interest" description="Disordered" evidence="9">
    <location>
        <begin position="673"/>
        <end position="723"/>
    </location>
</feature>
<keyword evidence="5 8" id="KW-0347">Helicase</keyword>
<dbReference type="Gene3D" id="3.40.50.300">
    <property type="entry name" value="P-loop containing nucleotide triphosphate hydrolases"/>
    <property type="match status" value="2"/>
</dbReference>
<dbReference type="PANTHER" id="PTHR47959">
    <property type="entry name" value="ATP-DEPENDENT RNA HELICASE RHLE-RELATED"/>
    <property type="match status" value="1"/>
</dbReference>
<dbReference type="OrthoDB" id="4255at2759"/>
<dbReference type="PROSITE" id="PS51194">
    <property type="entry name" value="HELICASE_CTER"/>
    <property type="match status" value="1"/>
</dbReference>
<dbReference type="GO" id="GO:0016787">
    <property type="term" value="F:hydrolase activity"/>
    <property type="evidence" value="ECO:0007669"/>
    <property type="project" value="UniProtKB-KW"/>
</dbReference>
<evidence type="ECO:0000256" key="4">
    <source>
        <dbReference type="ARBA" id="ARBA00022801"/>
    </source>
</evidence>
<evidence type="ECO:0000256" key="2">
    <source>
        <dbReference type="ARBA" id="ARBA00012552"/>
    </source>
</evidence>